<comment type="pathway">
    <text evidence="3">tRNA modification; 5-methoxycarbonylmethyl-2-thiouridine-tRNA biosynthesis.</text>
</comment>
<dbReference type="GO" id="GO:0002098">
    <property type="term" value="P:tRNA wobble uridine modification"/>
    <property type="evidence" value="ECO:0007669"/>
    <property type="project" value="InterPro"/>
</dbReference>
<comment type="similarity">
    <text evidence="4">Belongs to the WD repeat ELP2 family.</text>
</comment>
<evidence type="ECO:0000256" key="2">
    <source>
        <dbReference type="ARBA" id="ARBA00004496"/>
    </source>
</evidence>
<dbReference type="Pfam" id="PF00400">
    <property type="entry name" value="WD40"/>
    <property type="match status" value="6"/>
</dbReference>
<feature type="repeat" description="WD" evidence="11">
    <location>
        <begin position="292"/>
        <end position="325"/>
    </location>
</feature>
<organism evidence="12 13">
    <name type="scientific">Varroa destructor</name>
    <name type="common">Honeybee mite</name>
    <dbReference type="NCBI Taxonomy" id="109461"/>
    <lineage>
        <taxon>Eukaryota</taxon>
        <taxon>Metazoa</taxon>
        <taxon>Ecdysozoa</taxon>
        <taxon>Arthropoda</taxon>
        <taxon>Chelicerata</taxon>
        <taxon>Arachnida</taxon>
        <taxon>Acari</taxon>
        <taxon>Parasitiformes</taxon>
        <taxon>Mesostigmata</taxon>
        <taxon>Gamasina</taxon>
        <taxon>Dermanyssoidea</taxon>
        <taxon>Varroidae</taxon>
        <taxon>Varroa</taxon>
    </lineage>
</organism>
<dbReference type="GO" id="GO:0033588">
    <property type="term" value="C:elongator holoenzyme complex"/>
    <property type="evidence" value="ECO:0007669"/>
    <property type="project" value="InterPro"/>
</dbReference>
<sequence>MTSSKQFRSDDTINATLEYCSVACNNTPGCLCWSYPSSGIRDDFGEATVFYSACNALIEYDFEFAGGRGSTKRVISGHTGKITSVSCSSDNCVLTCSRDGSCRLWKHGSLVAKMKADSALMCGDVAFRKNGSHWVAAGSTDDTVRVWNIGTGSLPRQICSVRRGRDTPLCVRLHAGPVRDTLLLFVAWTSCELQVLELVEASGDQSEYFSEVCVLTGHEDWIRGIDVRPVIRERHTQSTIDELLVASCGQDSLIRVWRLGPFRDLEDEETTVPRAEFKTNGVRLQAELETVLEGHSGWVYSVRWGPGQDLRLLSASIDKSLIVWSPAEAENCDVWIERLRVGGVGGNNLGFIGAVWDHTGDRILGHGFHGSLHLWHKIGDRDQWKPCVVPGGHFRAVTGLTWSPGGSYLLSCSTDQTTRVHGKWRKPEDKTTVWRELARPQVHGHDLFCIAALSETAFVSGAEEKVLRSFNATRNFVANINRISGETLVNDVDVKLLPEGASVAALGLSNKALYESDIKFQVTNEGQNDDLKYNQEDFYFRTIELTAPPHEEDLAQNTLWHEVRKLYGHGYEVFTCAASADGLLVASSCKAQSVKHAAVLLWDTRSWKVIQRLEHHQLTVTCVAFSDDGQRILTVSRDRTWVLWEKPFQGTDREINYVKVAYVDKSCNIHQRVIWACAFAPKEFSCTENGKGGLFGTCSRDKKVVIWKRDRESGDYAQKDKGDIKDCLADLTGGWRPCLIFCAEDSARSLAFSSAAITSNGIKRSLFLAIGLDNGFIELRQLVFNTISGDLEIVRTLHLAAHDLTVNQLCFQPKVYSATQEAASIQADEQDSLVELLASCSDDHTVKLHRVFAIKD</sequence>
<dbReference type="PANTHER" id="PTHR44111">
    <property type="entry name" value="ELONGATOR COMPLEX PROTEIN 2"/>
    <property type="match status" value="1"/>
</dbReference>
<dbReference type="InterPro" id="IPR037289">
    <property type="entry name" value="Elp2"/>
</dbReference>
<dbReference type="CTD" id="55250"/>
<dbReference type="InterPro" id="IPR036322">
    <property type="entry name" value="WD40_repeat_dom_sf"/>
</dbReference>
<evidence type="ECO:0000256" key="11">
    <source>
        <dbReference type="PROSITE-ProRule" id="PRU00221"/>
    </source>
</evidence>
<evidence type="ECO:0000256" key="8">
    <source>
        <dbReference type="ARBA" id="ARBA00022694"/>
    </source>
</evidence>
<dbReference type="AlphaFoldDB" id="A0A7M7KNM7"/>
<evidence type="ECO:0000256" key="4">
    <source>
        <dbReference type="ARBA" id="ARBA00005881"/>
    </source>
</evidence>
<feature type="repeat" description="WD" evidence="11">
    <location>
        <begin position="135"/>
        <end position="157"/>
    </location>
</feature>
<dbReference type="PROSITE" id="PS50294">
    <property type="entry name" value="WD_REPEATS_REGION"/>
    <property type="match status" value="2"/>
</dbReference>
<evidence type="ECO:0000256" key="1">
    <source>
        <dbReference type="ARBA" id="ARBA00004123"/>
    </source>
</evidence>
<dbReference type="Proteomes" id="UP000594260">
    <property type="component" value="Unplaced"/>
</dbReference>
<dbReference type="FunCoup" id="A0A7M7KNM7">
    <property type="interactions" value="1204"/>
</dbReference>
<feature type="repeat" description="WD" evidence="11">
    <location>
        <begin position="390"/>
        <end position="420"/>
    </location>
</feature>
<dbReference type="GeneID" id="111251378"/>
<dbReference type="InParanoid" id="A0A7M7KNM7"/>
<dbReference type="OrthoDB" id="27911at2759"/>
<dbReference type="OMA" id="NPRSHCL"/>
<keyword evidence="9" id="KW-0677">Repeat</keyword>
<feature type="repeat" description="WD" evidence="11">
    <location>
        <begin position="75"/>
        <end position="106"/>
    </location>
</feature>
<evidence type="ECO:0000256" key="5">
    <source>
        <dbReference type="ARBA" id="ARBA00020267"/>
    </source>
</evidence>
<accession>A0A7M7KNM7</accession>
<dbReference type="GO" id="GO:0005634">
    <property type="term" value="C:nucleus"/>
    <property type="evidence" value="ECO:0007669"/>
    <property type="project" value="UniProtKB-SubCell"/>
</dbReference>
<keyword evidence="10" id="KW-0539">Nucleus</keyword>
<dbReference type="RefSeq" id="XP_022663623.1">
    <property type="nucleotide sequence ID" value="XM_022807888.1"/>
</dbReference>
<evidence type="ECO:0000313" key="12">
    <source>
        <dbReference type="EnsemblMetazoa" id="XP_022663622"/>
    </source>
</evidence>
<dbReference type="SMART" id="SM00320">
    <property type="entry name" value="WD40"/>
    <property type="match status" value="10"/>
</dbReference>
<evidence type="ECO:0000256" key="6">
    <source>
        <dbReference type="ARBA" id="ARBA00022490"/>
    </source>
</evidence>
<protein>
    <recommendedName>
        <fullName evidence="5">Elongator complex protein 2</fullName>
    </recommendedName>
</protein>
<dbReference type="EnsemblMetazoa" id="XM_022807888">
    <property type="protein sequence ID" value="XP_022663623"/>
    <property type="gene ID" value="LOC111251378"/>
</dbReference>
<dbReference type="UniPathway" id="UPA00988"/>
<keyword evidence="6" id="KW-0963">Cytoplasm</keyword>
<dbReference type="KEGG" id="vde:111251378"/>
<dbReference type="InterPro" id="IPR015943">
    <property type="entry name" value="WD40/YVTN_repeat-like_dom_sf"/>
</dbReference>
<keyword evidence="13" id="KW-1185">Reference proteome</keyword>
<keyword evidence="7 11" id="KW-0853">WD repeat</keyword>
<evidence type="ECO:0000256" key="9">
    <source>
        <dbReference type="ARBA" id="ARBA00022737"/>
    </source>
</evidence>
<reference evidence="12" key="1">
    <citation type="submission" date="2021-01" db="UniProtKB">
        <authorList>
            <consortium name="EnsemblMetazoa"/>
        </authorList>
    </citation>
    <scope>IDENTIFICATION</scope>
</reference>
<evidence type="ECO:0000256" key="7">
    <source>
        <dbReference type="ARBA" id="ARBA00022574"/>
    </source>
</evidence>
<evidence type="ECO:0000256" key="10">
    <source>
        <dbReference type="ARBA" id="ARBA00023242"/>
    </source>
</evidence>
<name>A0A7M7KNM7_VARDE</name>
<feature type="repeat" description="WD" evidence="11">
    <location>
        <begin position="613"/>
        <end position="645"/>
    </location>
</feature>
<dbReference type="PROSITE" id="PS50082">
    <property type="entry name" value="WD_REPEATS_2"/>
    <property type="match status" value="5"/>
</dbReference>
<evidence type="ECO:0000256" key="3">
    <source>
        <dbReference type="ARBA" id="ARBA00005043"/>
    </source>
</evidence>
<comment type="subcellular location">
    <subcellularLocation>
        <location evidence="2">Cytoplasm</location>
    </subcellularLocation>
    <subcellularLocation>
        <location evidence="1">Nucleus</location>
    </subcellularLocation>
</comment>
<dbReference type="RefSeq" id="XP_022663622.1">
    <property type="nucleotide sequence ID" value="XM_022807887.1"/>
</dbReference>
<dbReference type="FunFam" id="2.130.10.10:FF:000400">
    <property type="entry name" value="Elongator acetyltransferase complex subunit 2"/>
    <property type="match status" value="1"/>
</dbReference>
<dbReference type="EnsemblMetazoa" id="XM_022807887">
    <property type="protein sequence ID" value="XP_022663622"/>
    <property type="gene ID" value="LOC111251378"/>
</dbReference>
<dbReference type="Gene3D" id="2.130.10.10">
    <property type="entry name" value="YVTN repeat-like/Quinoprotein amine dehydrogenase"/>
    <property type="match status" value="4"/>
</dbReference>
<keyword evidence="8" id="KW-0819">tRNA processing</keyword>
<dbReference type="SUPFAM" id="SSF50978">
    <property type="entry name" value="WD40 repeat-like"/>
    <property type="match status" value="3"/>
</dbReference>
<proteinExistence type="inferred from homology"/>
<evidence type="ECO:0000313" key="13">
    <source>
        <dbReference type="Proteomes" id="UP000594260"/>
    </source>
</evidence>
<dbReference type="PANTHER" id="PTHR44111:SF1">
    <property type="entry name" value="ELONGATOR COMPLEX PROTEIN 2"/>
    <property type="match status" value="1"/>
</dbReference>
<dbReference type="GO" id="GO:0005737">
    <property type="term" value="C:cytoplasm"/>
    <property type="evidence" value="ECO:0007669"/>
    <property type="project" value="UniProtKB-SubCell"/>
</dbReference>
<dbReference type="InterPro" id="IPR001680">
    <property type="entry name" value="WD40_rpt"/>
</dbReference>